<proteinExistence type="predicted"/>
<organism evidence="1 2">
    <name type="scientific">Inquilinus limosus</name>
    <dbReference type="NCBI Taxonomy" id="171674"/>
    <lineage>
        <taxon>Bacteria</taxon>
        <taxon>Pseudomonadati</taxon>
        <taxon>Pseudomonadota</taxon>
        <taxon>Alphaproteobacteria</taxon>
        <taxon>Rhodospirillales</taxon>
        <taxon>Rhodospirillaceae</taxon>
        <taxon>Inquilinus</taxon>
    </lineage>
</organism>
<accession>A0A211ZFT0</accession>
<dbReference type="RefSeq" id="WP_088154555.1">
    <property type="nucleotide sequence ID" value="NZ_NHON01000067.1"/>
</dbReference>
<dbReference type="Pfam" id="PF06319">
    <property type="entry name" value="MmcB-like"/>
    <property type="match status" value="1"/>
</dbReference>
<dbReference type="OrthoDB" id="5194526at2"/>
<evidence type="ECO:0000313" key="1">
    <source>
        <dbReference type="EMBL" id="OWJ64142.1"/>
    </source>
</evidence>
<dbReference type="PIRSF" id="PIRSF031796">
    <property type="entry name" value="UPC031796"/>
    <property type="match status" value="1"/>
</dbReference>
<sequence length="163" mass="17920">MEQRSNSARLDSLARLQTAQVTRGVRRWLAAAGHASLAEFGLPDGRRADVFAVDGVGGIILVEVKVSIADFRGDRKWQNYAAYCDRFCFAVPEDFPQELIGPDCGLIVADGFDAVLLRPPPEHRLPPPRRRALVLEFGRVAGQRLHLMEDEGALVGWRGTGAI</sequence>
<name>A0A211ZFT0_9PROT</name>
<dbReference type="InterPro" id="IPR009394">
    <property type="entry name" value="MmcB-like"/>
</dbReference>
<dbReference type="STRING" id="1122125.GCA_000423185_05635"/>
<dbReference type="EMBL" id="NHON01000067">
    <property type="protein sequence ID" value="OWJ64142.1"/>
    <property type="molecule type" value="Genomic_DNA"/>
</dbReference>
<evidence type="ECO:0000313" key="2">
    <source>
        <dbReference type="Proteomes" id="UP000196655"/>
    </source>
</evidence>
<protein>
    <recommendedName>
        <fullName evidence="3">DNA repair protein MmcB-related protein</fullName>
    </recommendedName>
</protein>
<keyword evidence="2" id="KW-1185">Reference proteome</keyword>
<dbReference type="Proteomes" id="UP000196655">
    <property type="component" value="Unassembled WGS sequence"/>
</dbReference>
<reference evidence="2" key="1">
    <citation type="submission" date="2017-05" db="EMBL/GenBank/DDBJ databases">
        <authorList>
            <person name="Macchi M."/>
            <person name="Festa S."/>
            <person name="Coppotelli B.M."/>
            <person name="Morelli I.S."/>
        </authorList>
    </citation>
    <scope>NUCLEOTIDE SEQUENCE [LARGE SCALE GENOMIC DNA]</scope>
    <source>
        <strain evidence="2">I</strain>
    </source>
</reference>
<comment type="caution">
    <text evidence="1">The sequence shown here is derived from an EMBL/GenBank/DDBJ whole genome shotgun (WGS) entry which is preliminary data.</text>
</comment>
<gene>
    <name evidence="1" type="ORF">BWR60_26280</name>
</gene>
<dbReference type="AlphaFoldDB" id="A0A211ZFT0"/>
<evidence type="ECO:0008006" key="3">
    <source>
        <dbReference type="Google" id="ProtNLM"/>
    </source>
</evidence>